<feature type="domain" description="Carbohydrate kinase PfkB" evidence="3">
    <location>
        <begin position="4"/>
        <end position="293"/>
    </location>
</feature>
<dbReference type="PANTHER" id="PTHR10584">
    <property type="entry name" value="SUGAR KINASE"/>
    <property type="match status" value="1"/>
</dbReference>
<dbReference type="InterPro" id="IPR029056">
    <property type="entry name" value="Ribokinase-like"/>
</dbReference>
<dbReference type="EMBL" id="JAAOIW010000001">
    <property type="protein sequence ID" value="NHN28870.1"/>
    <property type="molecule type" value="Genomic_DNA"/>
</dbReference>
<reference evidence="4" key="1">
    <citation type="submission" date="2020-03" db="EMBL/GenBank/DDBJ databases">
        <title>Draft sequencing of Paenibacilllus sp. S3N08.</title>
        <authorList>
            <person name="Kim D.-U."/>
        </authorList>
    </citation>
    <scope>NUCLEOTIDE SEQUENCE</scope>
    <source>
        <strain evidence="4">S3N08</strain>
    </source>
</reference>
<keyword evidence="5" id="KW-1185">Reference proteome</keyword>
<sequence length="316" mass="34140">MKNFVSIIGTVFVDCKGFAKQAYLPQGRNLGSIEFVHGGVGRNVVENMARLDLNTAFISTIDHSGLGIEIKQRLQTVKVDTEFLKPANEGMGMWLVVLDQAGDLAGSISQMPDLASLQSIIADSGQAIVERSSHIVLELDLNEQISSDVLAMAVKQQKPVYGIPGNLDVVLKNRGLLSDLECFICNDVEAERLTGKSFAGLSNDEMLQELVAFVNAAGMRSMVITLGEKGSLYYDANTKAKGHQQIFPVQLKDSSGAGDAFFSGTVMGLVRGLSLGEAVVCGTKVAGWTVESQENNCLELQSKISNDEYFQRLLVK</sequence>
<dbReference type="RefSeq" id="WP_166146117.1">
    <property type="nucleotide sequence ID" value="NZ_JAAOIW010000001.1"/>
</dbReference>
<keyword evidence="1" id="KW-0808">Transferase</keyword>
<proteinExistence type="predicted"/>
<dbReference type="Gene3D" id="3.40.1190.20">
    <property type="match status" value="1"/>
</dbReference>
<dbReference type="Pfam" id="PF00294">
    <property type="entry name" value="PfkB"/>
    <property type="match status" value="1"/>
</dbReference>
<evidence type="ECO:0000256" key="2">
    <source>
        <dbReference type="ARBA" id="ARBA00022777"/>
    </source>
</evidence>
<dbReference type="Proteomes" id="UP001165962">
    <property type="component" value="Unassembled WGS sequence"/>
</dbReference>
<evidence type="ECO:0000259" key="3">
    <source>
        <dbReference type="Pfam" id="PF00294"/>
    </source>
</evidence>
<protein>
    <submittedName>
        <fullName evidence="4">Sugar kinase</fullName>
    </submittedName>
</protein>
<name>A0ABX0J087_9BACL</name>
<accession>A0ABX0J087</accession>
<evidence type="ECO:0000313" key="5">
    <source>
        <dbReference type="Proteomes" id="UP001165962"/>
    </source>
</evidence>
<dbReference type="InterPro" id="IPR011611">
    <property type="entry name" value="PfkB_dom"/>
</dbReference>
<dbReference type="SUPFAM" id="SSF53613">
    <property type="entry name" value="Ribokinase-like"/>
    <property type="match status" value="1"/>
</dbReference>
<keyword evidence="2 4" id="KW-0418">Kinase</keyword>
<comment type="caution">
    <text evidence="4">The sequence shown here is derived from an EMBL/GenBank/DDBJ whole genome shotgun (WGS) entry which is preliminary data.</text>
</comment>
<dbReference type="GO" id="GO:0016301">
    <property type="term" value="F:kinase activity"/>
    <property type="evidence" value="ECO:0007669"/>
    <property type="project" value="UniProtKB-KW"/>
</dbReference>
<organism evidence="4 5">
    <name type="scientific">Paenibacillus agricola</name>
    <dbReference type="NCBI Taxonomy" id="2716264"/>
    <lineage>
        <taxon>Bacteria</taxon>
        <taxon>Bacillati</taxon>
        <taxon>Bacillota</taxon>
        <taxon>Bacilli</taxon>
        <taxon>Bacillales</taxon>
        <taxon>Paenibacillaceae</taxon>
        <taxon>Paenibacillus</taxon>
    </lineage>
</organism>
<dbReference type="PANTHER" id="PTHR10584:SF166">
    <property type="entry name" value="RIBOKINASE"/>
    <property type="match status" value="1"/>
</dbReference>
<evidence type="ECO:0000256" key="1">
    <source>
        <dbReference type="ARBA" id="ARBA00022679"/>
    </source>
</evidence>
<evidence type="ECO:0000313" key="4">
    <source>
        <dbReference type="EMBL" id="NHN28870.1"/>
    </source>
</evidence>
<gene>
    <name evidence="4" type="ORF">G9U52_03365</name>
</gene>